<accession>A0A9D9N4C4</accession>
<dbReference type="PANTHER" id="PTHR12526">
    <property type="entry name" value="GLYCOSYLTRANSFERASE"/>
    <property type="match status" value="1"/>
</dbReference>
<reference evidence="3" key="2">
    <citation type="journal article" date="2021" name="PeerJ">
        <title>Extensive microbial diversity within the chicken gut microbiome revealed by metagenomics and culture.</title>
        <authorList>
            <person name="Gilroy R."/>
            <person name="Ravi A."/>
            <person name="Getino M."/>
            <person name="Pursley I."/>
            <person name="Horton D.L."/>
            <person name="Alikhan N.F."/>
            <person name="Baker D."/>
            <person name="Gharbi K."/>
            <person name="Hall N."/>
            <person name="Watson M."/>
            <person name="Adriaenssens E.M."/>
            <person name="Foster-Nyarko E."/>
            <person name="Jarju S."/>
            <person name="Secka A."/>
            <person name="Antonio M."/>
            <person name="Oren A."/>
            <person name="Chaudhuri R.R."/>
            <person name="La Ragione R."/>
            <person name="Hildebrand F."/>
            <person name="Pallen M.J."/>
        </authorList>
    </citation>
    <scope>NUCLEOTIDE SEQUENCE</scope>
    <source>
        <strain evidence="3">G3-3990</strain>
    </source>
</reference>
<dbReference type="EMBL" id="JADIMG010000053">
    <property type="protein sequence ID" value="MBO8459738.1"/>
    <property type="molecule type" value="Genomic_DNA"/>
</dbReference>
<comment type="caution">
    <text evidence="3">The sequence shown here is derived from an EMBL/GenBank/DDBJ whole genome shotgun (WGS) entry which is preliminary data.</text>
</comment>
<dbReference type="Proteomes" id="UP000823641">
    <property type="component" value="Unassembled WGS sequence"/>
</dbReference>
<dbReference type="Gene3D" id="3.40.50.2000">
    <property type="entry name" value="Glycogen Phosphorylase B"/>
    <property type="match status" value="2"/>
</dbReference>
<evidence type="ECO:0000259" key="1">
    <source>
        <dbReference type="Pfam" id="PF00534"/>
    </source>
</evidence>
<organism evidence="3 4">
    <name type="scientific">Candidatus Gallipaludibacter merdavium</name>
    <dbReference type="NCBI Taxonomy" id="2840839"/>
    <lineage>
        <taxon>Bacteria</taxon>
        <taxon>Pseudomonadati</taxon>
        <taxon>Bacteroidota</taxon>
        <taxon>Bacteroidia</taxon>
        <taxon>Bacteroidales</taxon>
        <taxon>Candidatus Gallipaludibacter</taxon>
    </lineage>
</organism>
<dbReference type="Pfam" id="PF13439">
    <property type="entry name" value="Glyco_transf_4"/>
    <property type="match status" value="1"/>
</dbReference>
<dbReference type="SUPFAM" id="SSF53756">
    <property type="entry name" value="UDP-Glycosyltransferase/glycogen phosphorylase"/>
    <property type="match status" value="1"/>
</dbReference>
<protein>
    <submittedName>
        <fullName evidence="3">Glycosyltransferase</fullName>
    </submittedName>
</protein>
<dbReference type="CDD" id="cd03811">
    <property type="entry name" value="GT4_GT28_WabH-like"/>
    <property type="match status" value="1"/>
</dbReference>
<dbReference type="Pfam" id="PF00534">
    <property type="entry name" value="Glycos_transf_1"/>
    <property type="match status" value="1"/>
</dbReference>
<feature type="domain" description="Glycosyl transferase family 1" evidence="1">
    <location>
        <begin position="184"/>
        <end position="335"/>
    </location>
</feature>
<reference evidence="3" key="1">
    <citation type="submission" date="2020-10" db="EMBL/GenBank/DDBJ databases">
        <authorList>
            <person name="Gilroy R."/>
        </authorList>
    </citation>
    <scope>NUCLEOTIDE SEQUENCE</scope>
    <source>
        <strain evidence="3">G3-3990</strain>
    </source>
</reference>
<gene>
    <name evidence="3" type="ORF">IAA73_05310</name>
</gene>
<evidence type="ECO:0000259" key="2">
    <source>
        <dbReference type="Pfam" id="PF13439"/>
    </source>
</evidence>
<dbReference type="InterPro" id="IPR028098">
    <property type="entry name" value="Glyco_trans_4-like_N"/>
</dbReference>
<evidence type="ECO:0000313" key="3">
    <source>
        <dbReference type="EMBL" id="MBO8459738.1"/>
    </source>
</evidence>
<proteinExistence type="predicted"/>
<dbReference type="InterPro" id="IPR001296">
    <property type="entry name" value="Glyco_trans_1"/>
</dbReference>
<dbReference type="AlphaFoldDB" id="A0A9D9N4C4"/>
<name>A0A9D9N4C4_9BACT</name>
<evidence type="ECO:0000313" key="4">
    <source>
        <dbReference type="Proteomes" id="UP000823641"/>
    </source>
</evidence>
<dbReference type="GO" id="GO:0016757">
    <property type="term" value="F:glycosyltransferase activity"/>
    <property type="evidence" value="ECO:0007669"/>
    <property type="project" value="InterPro"/>
</dbReference>
<sequence length="367" mass="41640">MLKILEIIPALNSGGAERFVIDLCNQMAKDGQEVTLLTMKDFSISNFGFYKDELSGDVRLLNMGLGKFGLSTFYKLYKTIRSTKCDVVHFHLTAMYFGFLAVFFDRKKKFIVTSHNQADKERDRAKFRYVVKKVCLKLKLLQQVAISHQNAKSIREVFGVEPIRLIYNGRAATSITHKYDDVKNEIEQYKSHPATNVFTIIARCNPQKNIPRLVKCFNKLIEEGEDVVLLVIGNGYDSPDILPIIKQANKNIHFLGQRHNVVDYLSCSDFFTLSSDYEGMPITLIEALACGCIPVGTPVSGFNDIIEDGKNGFVAEAINDEAYFRALKRAINNKKNISTDSLKVMYRDNLSMECCAKKYEELFQSVL</sequence>
<feature type="domain" description="Glycosyltransferase subfamily 4-like N-terminal" evidence="2">
    <location>
        <begin position="14"/>
        <end position="169"/>
    </location>
</feature>